<dbReference type="Pfam" id="PF00817">
    <property type="entry name" value="IMS"/>
    <property type="match status" value="1"/>
</dbReference>
<keyword evidence="2" id="KW-0227">DNA damage</keyword>
<dbReference type="PROSITE" id="PS50173">
    <property type="entry name" value="UMUC"/>
    <property type="match status" value="1"/>
</dbReference>
<dbReference type="SUPFAM" id="SSF56672">
    <property type="entry name" value="DNA/RNA polymerases"/>
    <property type="match status" value="1"/>
</dbReference>
<dbReference type="InterPro" id="IPR043502">
    <property type="entry name" value="DNA/RNA_pol_sf"/>
</dbReference>
<sequence length="497" mass="56292">MSRFISIWFRHLLTDGYALGQPSLKDIPFVMAAPERGRMMIQAANAKAEADGVRAGMVVADARAIFPALHVVDAIEGTENGLLEMLGEWCLRYTPDVAIDAPDGLILNISGCPHLWGGERAYLKDLVLKIRAMGYDARAAIADTIGAAWAIARFGTVTPIINQNCQKEALSPLPPTALRLDQAIADRLHKLGLYTIGSFIDMPRPTLRRRFGQEMIIRIEQALGSLTESLKPIRPVSPYEERLPSMDGIRTAKGIEIAIRKLLQGLCLRLSKEGKGLRAAVLTCYRMDNEVQQVILSTSRPSRDVEHLFKLFELKIPSIRPALGIELFLLEATVTEDLNVTKEMLWSVSRKDETAVAELLDKIAGKIGEDKIHRFLPDERHWPENSYKEAASLEEKPTTAWRTDRLRPVCLLPEPVRIEVSVPIPDYPPLLFRYKNRPYRIVRADGPERIEQEWWLTDGLHRDYYSVEDESGARYWLFRSGHYNDEHSAWYLHGFFA</sequence>
<dbReference type="OrthoDB" id="625722at2"/>
<dbReference type="RefSeq" id="WP_091397873.1">
    <property type="nucleotide sequence ID" value="NZ_FNQY01000011.1"/>
</dbReference>
<organism evidence="4 5">
    <name type="scientific">Arachidicoccus rhizosphaerae</name>
    <dbReference type="NCBI Taxonomy" id="551991"/>
    <lineage>
        <taxon>Bacteria</taxon>
        <taxon>Pseudomonadati</taxon>
        <taxon>Bacteroidota</taxon>
        <taxon>Chitinophagia</taxon>
        <taxon>Chitinophagales</taxon>
        <taxon>Chitinophagaceae</taxon>
        <taxon>Arachidicoccus</taxon>
    </lineage>
</organism>
<evidence type="ECO:0000256" key="1">
    <source>
        <dbReference type="ARBA" id="ARBA00010945"/>
    </source>
</evidence>
<dbReference type="InterPro" id="IPR001126">
    <property type="entry name" value="UmuC"/>
</dbReference>
<comment type="similarity">
    <text evidence="1">Belongs to the DNA polymerase type-Y family.</text>
</comment>
<dbReference type="PANTHER" id="PTHR35369">
    <property type="entry name" value="BLR3025 PROTEIN-RELATED"/>
    <property type="match status" value="1"/>
</dbReference>
<dbReference type="PANTHER" id="PTHR35369:SF2">
    <property type="entry name" value="BLR3025 PROTEIN"/>
    <property type="match status" value="1"/>
</dbReference>
<dbReference type="CDD" id="cd03468">
    <property type="entry name" value="PolY_like"/>
    <property type="match status" value="1"/>
</dbReference>
<protein>
    <submittedName>
        <fullName evidence="4">Protein ImuB</fullName>
    </submittedName>
</protein>
<dbReference type="AlphaFoldDB" id="A0A1H3ZHL4"/>
<evidence type="ECO:0000259" key="3">
    <source>
        <dbReference type="PROSITE" id="PS50173"/>
    </source>
</evidence>
<dbReference type="InterPro" id="IPR050356">
    <property type="entry name" value="SulA_CellDiv_inhibitor"/>
</dbReference>
<evidence type="ECO:0000313" key="5">
    <source>
        <dbReference type="Proteomes" id="UP000199041"/>
    </source>
</evidence>
<dbReference type="EMBL" id="FNQY01000011">
    <property type="protein sequence ID" value="SEA23266.1"/>
    <property type="molecule type" value="Genomic_DNA"/>
</dbReference>
<evidence type="ECO:0000313" key="4">
    <source>
        <dbReference type="EMBL" id="SEA23266.1"/>
    </source>
</evidence>
<dbReference type="GO" id="GO:0006281">
    <property type="term" value="P:DNA repair"/>
    <property type="evidence" value="ECO:0007669"/>
    <property type="project" value="InterPro"/>
</dbReference>
<accession>A0A1H3ZHL4</accession>
<evidence type="ECO:0000256" key="2">
    <source>
        <dbReference type="ARBA" id="ARBA00022763"/>
    </source>
</evidence>
<feature type="domain" description="UmuC" evidence="3">
    <location>
        <begin position="21"/>
        <end position="72"/>
    </location>
</feature>
<name>A0A1H3ZHL4_9BACT</name>
<gene>
    <name evidence="4" type="ORF">SAMN05192529_11136</name>
</gene>
<dbReference type="Proteomes" id="UP000199041">
    <property type="component" value="Unassembled WGS sequence"/>
</dbReference>
<dbReference type="STRING" id="551991.SAMN05192529_11136"/>
<proteinExistence type="inferred from homology"/>
<reference evidence="4 5" key="1">
    <citation type="submission" date="2016-10" db="EMBL/GenBank/DDBJ databases">
        <authorList>
            <person name="de Groot N.N."/>
        </authorList>
    </citation>
    <scope>NUCLEOTIDE SEQUENCE [LARGE SCALE GENOMIC DNA]</scope>
    <source>
        <strain evidence="4 5">Vu-144</strain>
    </source>
</reference>
<dbReference type="Gene3D" id="3.40.1170.60">
    <property type="match status" value="1"/>
</dbReference>
<dbReference type="InterPro" id="IPR043128">
    <property type="entry name" value="Rev_trsase/Diguanyl_cyclase"/>
</dbReference>
<keyword evidence="5" id="KW-1185">Reference proteome</keyword>
<dbReference type="Gene3D" id="3.30.70.270">
    <property type="match status" value="1"/>
</dbReference>